<comment type="caution">
    <text evidence="1">The sequence shown here is derived from an EMBL/GenBank/DDBJ whole genome shotgun (WGS) entry which is preliminary data.</text>
</comment>
<name>A0ABD0JYE6_9CAEN</name>
<proteinExistence type="predicted"/>
<dbReference type="Proteomes" id="UP001519460">
    <property type="component" value="Unassembled WGS sequence"/>
</dbReference>
<dbReference type="AlphaFoldDB" id="A0ABD0JYE6"/>
<feature type="non-terminal residue" evidence="1">
    <location>
        <position position="1"/>
    </location>
</feature>
<protein>
    <submittedName>
        <fullName evidence="1">Uncharacterized protein</fullName>
    </submittedName>
</protein>
<dbReference type="EMBL" id="JACVVK020000292">
    <property type="protein sequence ID" value="KAK7479933.1"/>
    <property type="molecule type" value="Genomic_DNA"/>
</dbReference>
<accession>A0ABD0JYE6</accession>
<keyword evidence="2" id="KW-1185">Reference proteome</keyword>
<evidence type="ECO:0000313" key="1">
    <source>
        <dbReference type="EMBL" id="KAK7479933.1"/>
    </source>
</evidence>
<organism evidence="1 2">
    <name type="scientific">Batillaria attramentaria</name>
    <dbReference type="NCBI Taxonomy" id="370345"/>
    <lineage>
        <taxon>Eukaryota</taxon>
        <taxon>Metazoa</taxon>
        <taxon>Spiralia</taxon>
        <taxon>Lophotrochozoa</taxon>
        <taxon>Mollusca</taxon>
        <taxon>Gastropoda</taxon>
        <taxon>Caenogastropoda</taxon>
        <taxon>Sorbeoconcha</taxon>
        <taxon>Cerithioidea</taxon>
        <taxon>Batillariidae</taxon>
        <taxon>Batillaria</taxon>
    </lineage>
</organism>
<sequence length="72" mass="8565">GWTVTDGCLTRCQQASYAILGGHRAKRLRNEWEKDGNVVDVSMRERQVYERLHRQTVEMFCSCGRRWIEFMI</sequence>
<gene>
    <name evidence="1" type="ORF">BaRGS_00028841</name>
</gene>
<reference evidence="1 2" key="1">
    <citation type="journal article" date="2023" name="Sci. Data">
        <title>Genome assembly of the Korean intertidal mud-creeper Batillaria attramentaria.</title>
        <authorList>
            <person name="Patra A.K."/>
            <person name="Ho P.T."/>
            <person name="Jun S."/>
            <person name="Lee S.J."/>
            <person name="Kim Y."/>
            <person name="Won Y.J."/>
        </authorList>
    </citation>
    <scope>NUCLEOTIDE SEQUENCE [LARGE SCALE GENOMIC DNA]</scope>
    <source>
        <strain evidence="1">Wonlab-2016</strain>
    </source>
</reference>
<evidence type="ECO:0000313" key="2">
    <source>
        <dbReference type="Proteomes" id="UP001519460"/>
    </source>
</evidence>